<dbReference type="AlphaFoldDB" id="A0A1Y2AIC3"/>
<evidence type="ECO:0000313" key="2">
    <source>
        <dbReference type="EMBL" id="ORY22328.1"/>
    </source>
</evidence>
<gene>
    <name evidence="2" type="ORF">BCR39DRAFT_508153</name>
</gene>
<organism evidence="2 3">
    <name type="scientific">Naematelia encephala</name>
    <dbReference type="NCBI Taxonomy" id="71784"/>
    <lineage>
        <taxon>Eukaryota</taxon>
        <taxon>Fungi</taxon>
        <taxon>Dikarya</taxon>
        <taxon>Basidiomycota</taxon>
        <taxon>Agaricomycotina</taxon>
        <taxon>Tremellomycetes</taxon>
        <taxon>Tremellales</taxon>
        <taxon>Naemateliaceae</taxon>
        <taxon>Naematelia</taxon>
    </lineage>
</organism>
<keyword evidence="1" id="KW-0175">Coiled coil</keyword>
<name>A0A1Y2AIC3_9TREE</name>
<dbReference type="InParanoid" id="A0A1Y2AIC3"/>
<comment type="caution">
    <text evidence="2">The sequence shown here is derived from an EMBL/GenBank/DDBJ whole genome shotgun (WGS) entry which is preliminary data.</text>
</comment>
<accession>A0A1Y2AIC3</accession>
<feature type="coiled-coil region" evidence="1">
    <location>
        <begin position="58"/>
        <end position="99"/>
    </location>
</feature>
<protein>
    <submittedName>
        <fullName evidence="2">Uncharacterized protein</fullName>
    </submittedName>
</protein>
<reference evidence="2 3" key="1">
    <citation type="submission" date="2016-07" db="EMBL/GenBank/DDBJ databases">
        <title>Pervasive Adenine N6-methylation of Active Genes in Fungi.</title>
        <authorList>
            <consortium name="DOE Joint Genome Institute"/>
            <person name="Mondo S.J."/>
            <person name="Dannebaum R.O."/>
            <person name="Kuo R.C."/>
            <person name="Labutti K."/>
            <person name="Haridas S."/>
            <person name="Kuo A."/>
            <person name="Salamov A."/>
            <person name="Ahrendt S.R."/>
            <person name="Lipzen A."/>
            <person name="Sullivan W."/>
            <person name="Andreopoulos W.B."/>
            <person name="Clum A."/>
            <person name="Lindquist E."/>
            <person name="Daum C."/>
            <person name="Ramamoorthy G.K."/>
            <person name="Gryganskyi A."/>
            <person name="Culley D."/>
            <person name="Magnuson J.K."/>
            <person name="James T.Y."/>
            <person name="O'Malley M.A."/>
            <person name="Stajich J.E."/>
            <person name="Spatafora J.W."/>
            <person name="Visel A."/>
            <person name="Grigoriev I.V."/>
        </authorList>
    </citation>
    <scope>NUCLEOTIDE SEQUENCE [LARGE SCALE GENOMIC DNA]</scope>
    <source>
        <strain evidence="2 3">68-887.2</strain>
    </source>
</reference>
<evidence type="ECO:0000256" key="1">
    <source>
        <dbReference type="SAM" id="Coils"/>
    </source>
</evidence>
<sequence length="195" mass="22150">MPRNAPSTSEQDIAAATALVQSALRKIQAGDGRPTNDSLDALMRSVGAMRMENDRRIAAEHEEKERKLSEAVAEADRKLADLELKQEELKALLVTEKKRTKALREAEQSAIAQQIVNLEKRKREIGQDVDDRADSRQLIEDREHNEIRRRSKENFPILRHLAEELAQYLPRTLVVTSRRSSETCVRSGFALDDLP</sequence>
<dbReference type="EMBL" id="MCFC01000095">
    <property type="protein sequence ID" value="ORY22328.1"/>
    <property type="molecule type" value="Genomic_DNA"/>
</dbReference>
<evidence type="ECO:0000313" key="3">
    <source>
        <dbReference type="Proteomes" id="UP000193986"/>
    </source>
</evidence>
<dbReference type="Proteomes" id="UP000193986">
    <property type="component" value="Unassembled WGS sequence"/>
</dbReference>
<proteinExistence type="predicted"/>
<keyword evidence="3" id="KW-1185">Reference proteome</keyword>